<comment type="similarity">
    <text evidence="2">In the C-terminal section; belongs to the CDP-alcohol phosphatidyltransferase class-I family.</text>
</comment>
<dbReference type="PANTHER" id="PTHR43584">
    <property type="entry name" value="NUCLEOTIDYL TRANSFERASE"/>
    <property type="match status" value="1"/>
</dbReference>
<dbReference type="InterPro" id="IPR050065">
    <property type="entry name" value="GlmU-like"/>
</dbReference>
<evidence type="ECO:0000256" key="7">
    <source>
        <dbReference type="ARBA" id="ARBA00022679"/>
    </source>
</evidence>
<keyword evidence="11" id="KW-0812">Transmembrane</keyword>
<evidence type="ECO:0000256" key="2">
    <source>
        <dbReference type="ARBA" id="ARBA00006982"/>
    </source>
</evidence>
<dbReference type="Pfam" id="PF00483">
    <property type="entry name" value="NTP_transferase"/>
    <property type="match status" value="1"/>
</dbReference>
<feature type="transmembrane region" description="Helical" evidence="11">
    <location>
        <begin position="266"/>
        <end position="285"/>
    </location>
</feature>
<dbReference type="Gene3D" id="3.90.550.10">
    <property type="entry name" value="Spore Coat Polysaccharide Biosynthesis Protein SpsA, Chain A"/>
    <property type="match status" value="1"/>
</dbReference>
<accession>A0A662DEP7</accession>
<keyword evidence="8" id="KW-0548">Nucleotidyltransferase</keyword>
<dbReference type="InterPro" id="IPR000462">
    <property type="entry name" value="CDP-OH_P_trans"/>
</dbReference>
<dbReference type="InterPro" id="IPR005835">
    <property type="entry name" value="NTP_transferase_dom"/>
</dbReference>
<evidence type="ECO:0000256" key="5">
    <source>
        <dbReference type="ARBA" id="ARBA00013268"/>
    </source>
</evidence>
<evidence type="ECO:0000256" key="6">
    <source>
        <dbReference type="ARBA" id="ARBA00018322"/>
    </source>
</evidence>
<keyword evidence="7 10" id="KW-0808">Transferase</keyword>
<evidence type="ECO:0000256" key="8">
    <source>
        <dbReference type="ARBA" id="ARBA00022695"/>
    </source>
</evidence>
<dbReference type="InterPro" id="IPR029044">
    <property type="entry name" value="Nucleotide-diphossugar_trans"/>
</dbReference>
<dbReference type="GO" id="GO:0016780">
    <property type="term" value="F:phosphotransferase activity, for other substituted phosphate groups"/>
    <property type="evidence" value="ECO:0007669"/>
    <property type="project" value="InterPro"/>
</dbReference>
<comment type="catalytic activity">
    <reaction evidence="1">
        <text>1D-myo-inositol 3-phosphate + CTP + H(+) = CDP-1L-myo-inositol + diphosphate</text>
        <dbReference type="Rhea" id="RHEA:30647"/>
        <dbReference type="ChEBI" id="CHEBI:15378"/>
        <dbReference type="ChEBI" id="CHEBI:33019"/>
        <dbReference type="ChEBI" id="CHEBI:37563"/>
        <dbReference type="ChEBI" id="CHEBI:58401"/>
        <dbReference type="ChEBI" id="CHEBI:62573"/>
        <dbReference type="EC" id="2.7.7.74"/>
    </reaction>
</comment>
<evidence type="ECO:0000256" key="9">
    <source>
        <dbReference type="ARBA" id="ARBA00049235"/>
    </source>
</evidence>
<dbReference type="InterPro" id="IPR043130">
    <property type="entry name" value="CDP-OH_PTrfase_TM_dom"/>
</dbReference>
<evidence type="ECO:0000256" key="11">
    <source>
        <dbReference type="SAM" id="Phobius"/>
    </source>
</evidence>
<dbReference type="EMBL" id="QMQA01000139">
    <property type="protein sequence ID" value="RLE12781.1"/>
    <property type="molecule type" value="Genomic_DNA"/>
</dbReference>
<keyword evidence="11" id="KW-1133">Transmembrane helix</keyword>
<evidence type="ECO:0000256" key="1">
    <source>
        <dbReference type="ARBA" id="ARBA00000729"/>
    </source>
</evidence>
<evidence type="ECO:0000256" key="10">
    <source>
        <dbReference type="RuleBase" id="RU003750"/>
    </source>
</evidence>
<evidence type="ECO:0000256" key="3">
    <source>
        <dbReference type="ARBA" id="ARBA00007897"/>
    </source>
</evidence>
<dbReference type="PROSITE" id="PS00379">
    <property type="entry name" value="CDP_ALCOHOL_P_TRANSF"/>
    <property type="match status" value="1"/>
</dbReference>
<evidence type="ECO:0000313" key="14">
    <source>
        <dbReference type="Proteomes" id="UP000280417"/>
    </source>
</evidence>
<protein>
    <recommendedName>
        <fullName evidence="6">Bifunctional IPC transferase and DIPP synthase</fullName>
        <ecNumber evidence="4">2.7.7.74</ecNumber>
        <ecNumber evidence="5">2.7.8.34</ecNumber>
    </recommendedName>
</protein>
<evidence type="ECO:0000259" key="12">
    <source>
        <dbReference type="Pfam" id="PF00483"/>
    </source>
</evidence>
<dbReference type="PANTHER" id="PTHR43584:SF8">
    <property type="entry name" value="N-ACETYLMURAMATE ALPHA-1-PHOSPHATE URIDYLYLTRANSFERASE"/>
    <property type="match status" value="1"/>
</dbReference>
<dbReference type="Proteomes" id="UP000280417">
    <property type="component" value="Unassembled WGS sequence"/>
</dbReference>
<comment type="similarity">
    <text evidence="3">In the N-terminal section; belongs to the MobA family.</text>
</comment>
<evidence type="ECO:0000313" key="13">
    <source>
        <dbReference type="EMBL" id="RLE12781.1"/>
    </source>
</evidence>
<organism evidence="13 14">
    <name type="scientific">Aerophobetes bacterium</name>
    <dbReference type="NCBI Taxonomy" id="2030807"/>
    <lineage>
        <taxon>Bacteria</taxon>
        <taxon>Candidatus Aerophobota</taxon>
    </lineage>
</organism>
<comment type="caution">
    <text evidence="13">The sequence shown here is derived from an EMBL/GenBank/DDBJ whole genome shotgun (WGS) entry which is preliminary data.</text>
</comment>
<comment type="catalytic activity">
    <reaction evidence="9">
        <text>CDP-1L-myo-inositol + 1D-myo-inositol 3-phosphate = bis(1L-myo-inositol) 3,1'-phosphate 1-phosphate + CMP + H(+)</text>
        <dbReference type="Rhea" id="RHEA:31327"/>
        <dbReference type="ChEBI" id="CHEBI:15378"/>
        <dbReference type="ChEBI" id="CHEBI:58401"/>
        <dbReference type="ChEBI" id="CHEBI:60377"/>
        <dbReference type="ChEBI" id="CHEBI:62573"/>
        <dbReference type="ChEBI" id="CHEBI:62576"/>
        <dbReference type="EC" id="2.7.8.34"/>
    </reaction>
</comment>
<reference evidence="13 14" key="1">
    <citation type="submission" date="2018-06" db="EMBL/GenBank/DDBJ databases">
        <title>Extensive metabolic versatility and redundancy in microbially diverse, dynamic hydrothermal sediments.</title>
        <authorList>
            <person name="Dombrowski N."/>
            <person name="Teske A."/>
            <person name="Baker B.J."/>
        </authorList>
    </citation>
    <scope>NUCLEOTIDE SEQUENCE [LARGE SCALE GENOMIC DNA]</scope>
    <source>
        <strain evidence="13">B3_G15</strain>
    </source>
</reference>
<dbReference type="GO" id="GO:0008654">
    <property type="term" value="P:phospholipid biosynthetic process"/>
    <property type="evidence" value="ECO:0007669"/>
    <property type="project" value="InterPro"/>
</dbReference>
<dbReference type="Pfam" id="PF01066">
    <property type="entry name" value="CDP-OH_P_transf"/>
    <property type="match status" value="1"/>
</dbReference>
<feature type="domain" description="Nucleotidyl transferase" evidence="12">
    <location>
        <begin position="2"/>
        <end position="234"/>
    </location>
</feature>
<dbReference type="InterPro" id="IPR048254">
    <property type="entry name" value="CDP_ALCOHOL_P_TRANSF_CS"/>
</dbReference>
<dbReference type="GO" id="GO:0016020">
    <property type="term" value="C:membrane"/>
    <property type="evidence" value="ECO:0007669"/>
    <property type="project" value="InterPro"/>
</dbReference>
<dbReference type="EC" id="2.7.8.34" evidence="5"/>
<feature type="transmembrane region" description="Helical" evidence="11">
    <location>
        <begin position="355"/>
        <end position="376"/>
    </location>
</feature>
<proteinExistence type="inferred from homology"/>
<sequence length="435" mass="49105">MKALIIAAGKGSRLGLMSKDKPKPLLQLLGLSLVERVILAAKKADIDDFVIVTGYLGEKIKAKLGSGEKYGVKISYIENNEWHRGNGVSVLKAKHLLKRKFILLMADHVFDAKILTELRKINLKEGESVLVVDRSPEEYIDLEDATKVKVENGYIQDIGKKIKDYNCVDCGIFLLSPLIFEALEKSIKEGDETLSGGIKILAKNGKMKSLDVKNHFWIDIDTVHSYRKAEKILCKKLIKPTDGPVSRYLNRPISTRISKLLVKVNIKPNLISFLSFFICLLSAFFFSFGDYLYIAVAGVLSHVSSIVDGCDGEVARLKLQQTDYGAWFDAVLDRYADALLILGMVYGWWSLHQGARVWLIGFIALIGSFMNSYTAVKYDAVFVKNKKMRIRFGRDIRLFLIMIGAIFNQIYYTLIILATVTNAESIRRLYILRKE</sequence>
<dbReference type="AlphaFoldDB" id="A0A662DEP7"/>
<comment type="similarity">
    <text evidence="10">Belongs to the CDP-alcohol phosphatidyltransferase class-I family.</text>
</comment>
<gene>
    <name evidence="13" type="ORF">DRJ04_05535</name>
</gene>
<dbReference type="GO" id="GO:0016779">
    <property type="term" value="F:nucleotidyltransferase activity"/>
    <property type="evidence" value="ECO:0007669"/>
    <property type="project" value="UniProtKB-KW"/>
</dbReference>
<dbReference type="SUPFAM" id="SSF53448">
    <property type="entry name" value="Nucleotide-diphospho-sugar transferases"/>
    <property type="match status" value="1"/>
</dbReference>
<dbReference type="Gene3D" id="1.20.120.1760">
    <property type="match status" value="1"/>
</dbReference>
<evidence type="ECO:0000256" key="4">
    <source>
        <dbReference type="ARBA" id="ARBA00012504"/>
    </source>
</evidence>
<feature type="transmembrane region" description="Helical" evidence="11">
    <location>
        <begin position="396"/>
        <end position="420"/>
    </location>
</feature>
<name>A0A662DEP7_UNCAE</name>
<dbReference type="EC" id="2.7.7.74" evidence="4"/>
<keyword evidence="11" id="KW-0472">Membrane</keyword>